<protein>
    <submittedName>
        <fullName evidence="4">Uncharacterized protein</fullName>
    </submittedName>
</protein>
<reference evidence="4" key="1">
    <citation type="submission" date="2023-04" db="EMBL/GenBank/DDBJ databases">
        <authorList>
            <person name="Vijverberg K."/>
            <person name="Xiong W."/>
            <person name="Schranz E."/>
        </authorList>
    </citation>
    <scope>NUCLEOTIDE SEQUENCE</scope>
</reference>
<dbReference type="Gene3D" id="1.25.40.10">
    <property type="entry name" value="Tetratricopeptide repeat domain"/>
    <property type="match status" value="2"/>
</dbReference>
<evidence type="ECO:0000256" key="1">
    <source>
        <dbReference type="ARBA" id="ARBA00007626"/>
    </source>
</evidence>
<organism evidence="4 5">
    <name type="scientific">Lactuca saligna</name>
    <name type="common">Willowleaf lettuce</name>
    <dbReference type="NCBI Taxonomy" id="75948"/>
    <lineage>
        <taxon>Eukaryota</taxon>
        <taxon>Viridiplantae</taxon>
        <taxon>Streptophyta</taxon>
        <taxon>Embryophyta</taxon>
        <taxon>Tracheophyta</taxon>
        <taxon>Spermatophyta</taxon>
        <taxon>Magnoliopsida</taxon>
        <taxon>eudicotyledons</taxon>
        <taxon>Gunneridae</taxon>
        <taxon>Pentapetalae</taxon>
        <taxon>asterids</taxon>
        <taxon>campanulids</taxon>
        <taxon>Asterales</taxon>
        <taxon>Asteraceae</taxon>
        <taxon>Cichorioideae</taxon>
        <taxon>Cichorieae</taxon>
        <taxon>Lactucinae</taxon>
        <taxon>Lactuca</taxon>
    </lineage>
</organism>
<dbReference type="InterPro" id="IPR011990">
    <property type="entry name" value="TPR-like_helical_dom_sf"/>
</dbReference>
<evidence type="ECO:0000256" key="3">
    <source>
        <dbReference type="PROSITE-ProRule" id="PRU00708"/>
    </source>
</evidence>
<dbReference type="AlphaFoldDB" id="A0AA36DW53"/>
<feature type="repeat" description="PPR" evidence="3">
    <location>
        <begin position="153"/>
        <end position="188"/>
    </location>
</feature>
<sequence length="241" mass="27382">MIYTNKRVLHYLTKGDGFFLSSSSSYLSILPHRFPHDGDTGSRYLSHQKILFLRNNSTVAQITKLNDALHLFDQMLHRQPRPSIFEFTKLITVIAKMEHYSTAVSLFKQINLMGIPSDLFAINISINCHCHLNQVKYGFALLAIIVKQGHPPNVTTYSTLINGLVLTDHVFEAVELFKKLLREKLCEPNQVMYGTVINGLCKVGHCSRALDLLRFMEASSCKPYVAQYNTIIDSLCKDNMI</sequence>
<gene>
    <name evidence="4" type="ORF">LSALG_LOCUS13988</name>
</gene>
<proteinExistence type="inferred from homology"/>
<evidence type="ECO:0000313" key="4">
    <source>
        <dbReference type="EMBL" id="CAI9273866.1"/>
    </source>
</evidence>
<dbReference type="InterPro" id="IPR002885">
    <property type="entry name" value="PPR_rpt"/>
</dbReference>
<accession>A0AA36DW53</accession>
<dbReference type="Pfam" id="PF13041">
    <property type="entry name" value="PPR_2"/>
    <property type="match status" value="2"/>
</dbReference>
<dbReference type="PROSITE" id="PS51375">
    <property type="entry name" value="PPR"/>
    <property type="match status" value="2"/>
</dbReference>
<evidence type="ECO:0000256" key="2">
    <source>
        <dbReference type="ARBA" id="ARBA00022737"/>
    </source>
</evidence>
<keyword evidence="2" id="KW-0677">Repeat</keyword>
<name>A0AA36DW53_LACSI</name>
<comment type="similarity">
    <text evidence="1">Belongs to the PPR family. P subfamily.</text>
</comment>
<dbReference type="EMBL" id="OX465078">
    <property type="protein sequence ID" value="CAI9273866.1"/>
    <property type="molecule type" value="Genomic_DNA"/>
</dbReference>
<evidence type="ECO:0000313" key="5">
    <source>
        <dbReference type="Proteomes" id="UP001177003"/>
    </source>
</evidence>
<dbReference type="NCBIfam" id="TIGR00756">
    <property type="entry name" value="PPR"/>
    <property type="match status" value="2"/>
</dbReference>
<dbReference type="Proteomes" id="UP001177003">
    <property type="component" value="Chromosome 2"/>
</dbReference>
<keyword evidence="5" id="KW-1185">Reference proteome</keyword>
<dbReference type="PANTHER" id="PTHR47941">
    <property type="entry name" value="PENTATRICOPEPTIDE REPEAT-CONTAINING PROTEIN 3, MITOCHONDRIAL"/>
    <property type="match status" value="1"/>
</dbReference>
<feature type="repeat" description="PPR" evidence="3">
    <location>
        <begin position="189"/>
        <end position="223"/>
    </location>
</feature>